<comment type="similarity">
    <text evidence="3 4">Belongs to the calcineurin regulatory subunit family.</text>
</comment>
<dbReference type="InterPro" id="IPR002048">
    <property type="entry name" value="EF_hand_dom"/>
</dbReference>
<dbReference type="GO" id="GO:0016020">
    <property type="term" value="C:membrane"/>
    <property type="evidence" value="ECO:0007669"/>
    <property type="project" value="UniProtKB-SubCell"/>
</dbReference>
<dbReference type="Pfam" id="PF13499">
    <property type="entry name" value="EF-hand_7"/>
    <property type="match status" value="1"/>
</dbReference>
<keyword evidence="7" id="KW-1185">Reference proteome</keyword>
<feature type="domain" description="EF-hand" evidence="5">
    <location>
        <begin position="108"/>
        <end position="143"/>
    </location>
</feature>
<dbReference type="PRINTS" id="PR00450">
    <property type="entry name" value="RECOVERIN"/>
</dbReference>
<dbReference type="PROSITE" id="PS50222">
    <property type="entry name" value="EF_HAND_2"/>
    <property type="match status" value="3"/>
</dbReference>
<comment type="subunit">
    <text evidence="4">Homodimer. Interacts with CIPK.</text>
</comment>
<feature type="domain" description="EF-hand" evidence="5">
    <location>
        <begin position="71"/>
        <end position="106"/>
    </location>
</feature>
<evidence type="ECO:0000313" key="6">
    <source>
        <dbReference type="EMBL" id="PIN05432.1"/>
    </source>
</evidence>
<dbReference type="SUPFAM" id="SSF47473">
    <property type="entry name" value="EF-hand"/>
    <property type="match status" value="1"/>
</dbReference>
<reference evidence="7" key="1">
    <citation type="journal article" date="2018" name="Gigascience">
        <title>Genome assembly of the Pink Ipe (Handroanthus impetiginosus, Bignoniaceae), a highly valued, ecologically keystone Neotropical timber forest tree.</title>
        <authorList>
            <person name="Silva-Junior O.B."/>
            <person name="Grattapaglia D."/>
            <person name="Novaes E."/>
            <person name="Collevatti R.G."/>
        </authorList>
    </citation>
    <scope>NUCLEOTIDE SEQUENCE [LARGE SCALE GENOMIC DNA]</scope>
    <source>
        <strain evidence="7">cv. UFG-1</strain>
    </source>
</reference>
<dbReference type="Gene3D" id="1.10.238.10">
    <property type="entry name" value="EF-hand"/>
    <property type="match status" value="1"/>
</dbReference>
<dbReference type="SMART" id="SM00054">
    <property type="entry name" value="EFh"/>
    <property type="match status" value="3"/>
</dbReference>
<dbReference type="GO" id="GO:0005509">
    <property type="term" value="F:calcium ion binding"/>
    <property type="evidence" value="ECO:0007669"/>
    <property type="project" value="UniProtKB-UniRule"/>
</dbReference>
<dbReference type="GO" id="GO:0019900">
    <property type="term" value="F:kinase binding"/>
    <property type="evidence" value="ECO:0007669"/>
    <property type="project" value="UniProtKB-UniRule"/>
</dbReference>
<dbReference type="AlphaFoldDB" id="A0A2G9GJQ1"/>
<proteinExistence type="inferred from homology"/>
<evidence type="ECO:0000256" key="4">
    <source>
        <dbReference type="RuleBase" id="RU369080"/>
    </source>
</evidence>
<protein>
    <recommendedName>
        <fullName evidence="4">Calcineurin B-like protein</fullName>
    </recommendedName>
</protein>
<keyword evidence="4" id="KW-0472">Membrane</keyword>
<comment type="function">
    <text evidence="4">Acts as a calcium sensor. CBL proteins interact with CIPK serine-threonine protein kinases. Binding of a CBL protein to the regulatory NAF domain of a CIPK protein lead to the activation of the kinase in a calcium-dependent manner.</text>
</comment>
<evidence type="ECO:0000259" key="5">
    <source>
        <dbReference type="PROSITE" id="PS50222"/>
    </source>
</evidence>
<sequence length="219" mass="24720">MRSIASCFCLSKAKQTPGLEEHAVLASETAFKINEIEALHIMFEQLSSSIVDDGRIHKEEFLLALFDCSSKKNLLAERLFNLFDLKANGVIEFGEFVRTLSIFHPDAPKADKIAFTFKLYDPRQTGYIEREELKTMVLATLSESELSISDEDVEAIIDKTLQEADLNGDGKIDPEEWKELVAKYPSLIKNMTLPYLRDITLAFPSFVMETKVADSDLVC</sequence>
<keyword evidence="4" id="KW-0479">Metal-binding</keyword>
<name>A0A2G9GJQ1_9LAMI</name>
<evidence type="ECO:0000313" key="7">
    <source>
        <dbReference type="Proteomes" id="UP000231279"/>
    </source>
</evidence>
<dbReference type="InterPro" id="IPR018247">
    <property type="entry name" value="EF_Hand_1_Ca_BS"/>
</dbReference>
<dbReference type="STRING" id="429701.A0A2G9GJQ1"/>
<accession>A0A2G9GJQ1</accession>
<evidence type="ECO:0000256" key="1">
    <source>
        <dbReference type="ARBA" id="ARBA00022737"/>
    </source>
</evidence>
<keyword evidence="2 4" id="KW-0106">Calcium</keyword>
<organism evidence="6 7">
    <name type="scientific">Handroanthus impetiginosus</name>
    <dbReference type="NCBI Taxonomy" id="429701"/>
    <lineage>
        <taxon>Eukaryota</taxon>
        <taxon>Viridiplantae</taxon>
        <taxon>Streptophyta</taxon>
        <taxon>Embryophyta</taxon>
        <taxon>Tracheophyta</taxon>
        <taxon>Spermatophyta</taxon>
        <taxon>Magnoliopsida</taxon>
        <taxon>eudicotyledons</taxon>
        <taxon>Gunneridae</taxon>
        <taxon>Pentapetalae</taxon>
        <taxon>asterids</taxon>
        <taxon>lamiids</taxon>
        <taxon>Lamiales</taxon>
        <taxon>Bignoniaceae</taxon>
        <taxon>Crescentiina</taxon>
        <taxon>Tabebuia alliance</taxon>
        <taxon>Handroanthus</taxon>
    </lineage>
</organism>
<evidence type="ECO:0000256" key="2">
    <source>
        <dbReference type="ARBA" id="ARBA00022837"/>
    </source>
</evidence>
<keyword evidence="1 4" id="KW-0677">Repeat</keyword>
<dbReference type="PROSITE" id="PS00018">
    <property type="entry name" value="EF_HAND_1"/>
    <property type="match status" value="1"/>
</dbReference>
<evidence type="ECO:0000256" key="3">
    <source>
        <dbReference type="ARBA" id="ARBA00023774"/>
    </source>
</evidence>
<dbReference type="PANTHER" id="PTHR23056">
    <property type="entry name" value="CALCINEURIN B"/>
    <property type="match status" value="1"/>
</dbReference>
<comment type="caution">
    <text evidence="6">The sequence shown here is derived from an EMBL/GenBank/DDBJ whole genome shotgun (WGS) entry which is preliminary data.</text>
</comment>
<dbReference type="Pfam" id="PF13202">
    <property type="entry name" value="EF-hand_5"/>
    <property type="match status" value="1"/>
</dbReference>
<dbReference type="OrthoDB" id="191686at2759"/>
<dbReference type="EMBL" id="NKXS01004768">
    <property type="protein sequence ID" value="PIN05432.1"/>
    <property type="molecule type" value="Genomic_DNA"/>
</dbReference>
<dbReference type="PANTHER" id="PTHR23056:SF146">
    <property type="entry name" value="CALCINEURIN B-LIKE PROTEIN"/>
    <property type="match status" value="1"/>
</dbReference>
<dbReference type="FunFam" id="1.10.238.10:FF:000073">
    <property type="entry name" value="calcineurin B-like protein 3"/>
    <property type="match status" value="1"/>
</dbReference>
<dbReference type="GO" id="GO:0019722">
    <property type="term" value="P:calcium-mediated signaling"/>
    <property type="evidence" value="ECO:0007669"/>
    <property type="project" value="UniProtKB-UniRule"/>
</dbReference>
<dbReference type="InterPro" id="IPR045198">
    <property type="entry name" value="CNBL1-10"/>
</dbReference>
<dbReference type="CDD" id="cd00051">
    <property type="entry name" value="EFh"/>
    <property type="match status" value="1"/>
</dbReference>
<dbReference type="Proteomes" id="UP000231279">
    <property type="component" value="Unassembled WGS sequence"/>
</dbReference>
<dbReference type="InterPro" id="IPR011992">
    <property type="entry name" value="EF-hand-dom_pair"/>
</dbReference>
<gene>
    <name evidence="6" type="ORF">CDL12_22026</name>
</gene>
<comment type="subcellular location">
    <subcellularLocation>
        <location evidence="4">Membrane</location>
    </subcellularLocation>
</comment>
<feature type="domain" description="EF-hand" evidence="5">
    <location>
        <begin position="152"/>
        <end position="187"/>
    </location>
</feature>